<keyword evidence="4" id="KW-1133">Transmembrane helix</keyword>
<dbReference type="Gene3D" id="3.80.10.10">
    <property type="entry name" value="Ribonuclease Inhibitor"/>
    <property type="match status" value="2"/>
</dbReference>
<dbReference type="Pfam" id="PF13855">
    <property type="entry name" value="LRR_8"/>
    <property type="match status" value="1"/>
</dbReference>
<dbReference type="EMBL" id="JAXCGZ010010448">
    <property type="protein sequence ID" value="KAK7075544.1"/>
    <property type="molecule type" value="Genomic_DNA"/>
</dbReference>
<feature type="signal peptide" evidence="5">
    <location>
        <begin position="1"/>
        <end position="23"/>
    </location>
</feature>
<evidence type="ECO:0000256" key="5">
    <source>
        <dbReference type="SAM" id="SignalP"/>
    </source>
</evidence>
<keyword evidence="5" id="KW-0732">Signal</keyword>
<evidence type="ECO:0000256" key="2">
    <source>
        <dbReference type="ARBA" id="ARBA00022737"/>
    </source>
</evidence>
<evidence type="ECO:0000313" key="6">
    <source>
        <dbReference type="EMBL" id="KAK7075544.1"/>
    </source>
</evidence>
<feature type="region of interest" description="Disordered" evidence="3">
    <location>
        <begin position="579"/>
        <end position="601"/>
    </location>
</feature>
<evidence type="ECO:0000256" key="4">
    <source>
        <dbReference type="SAM" id="Phobius"/>
    </source>
</evidence>
<dbReference type="SUPFAM" id="SSF52058">
    <property type="entry name" value="L domain-like"/>
    <property type="match status" value="1"/>
</dbReference>
<protein>
    <submittedName>
        <fullName evidence="6">Uncharacterized protein</fullName>
    </submittedName>
</protein>
<dbReference type="InterPro" id="IPR003591">
    <property type="entry name" value="Leu-rich_rpt_typical-subtyp"/>
</dbReference>
<dbReference type="PANTHER" id="PTHR45617">
    <property type="entry name" value="LEUCINE RICH REPEAT FAMILY PROTEIN"/>
    <property type="match status" value="1"/>
</dbReference>
<dbReference type="AlphaFoldDB" id="A0AAN8XBK2"/>
<dbReference type="PANTHER" id="PTHR45617:SF170">
    <property type="entry name" value="MIP14966P"/>
    <property type="match status" value="1"/>
</dbReference>
<keyword evidence="4" id="KW-0812">Transmembrane</keyword>
<evidence type="ECO:0000256" key="3">
    <source>
        <dbReference type="SAM" id="MobiDB-lite"/>
    </source>
</evidence>
<keyword evidence="7" id="KW-1185">Reference proteome</keyword>
<feature type="transmembrane region" description="Helical" evidence="4">
    <location>
        <begin position="603"/>
        <end position="627"/>
    </location>
</feature>
<proteinExistence type="predicted"/>
<keyword evidence="2" id="KW-0677">Repeat</keyword>
<keyword evidence="4" id="KW-0472">Membrane</keyword>
<reference evidence="6 7" key="1">
    <citation type="submission" date="2023-11" db="EMBL/GenBank/DDBJ databases">
        <title>Halocaridina rubra genome assembly.</title>
        <authorList>
            <person name="Smith C."/>
        </authorList>
    </citation>
    <scope>NUCLEOTIDE SEQUENCE [LARGE SCALE GENOMIC DNA]</scope>
    <source>
        <strain evidence="6">EP-1</strain>
        <tissue evidence="6">Whole</tissue>
    </source>
</reference>
<keyword evidence="1" id="KW-0433">Leucine-rich repeat</keyword>
<organism evidence="6 7">
    <name type="scientific">Halocaridina rubra</name>
    <name type="common">Hawaiian red shrimp</name>
    <dbReference type="NCBI Taxonomy" id="373956"/>
    <lineage>
        <taxon>Eukaryota</taxon>
        <taxon>Metazoa</taxon>
        <taxon>Ecdysozoa</taxon>
        <taxon>Arthropoda</taxon>
        <taxon>Crustacea</taxon>
        <taxon>Multicrustacea</taxon>
        <taxon>Malacostraca</taxon>
        <taxon>Eumalacostraca</taxon>
        <taxon>Eucarida</taxon>
        <taxon>Decapoda</taxon>
        <taxon>Pleocyemata</taxon>
        <taxon>Caridea</taxon>
        <taxon>Atyoidea</taxon>
        <taxon>Atyidae</taxon>
        <taxon>Halocaridina</taxon>
    </lineage>
</organism>
<dbReference type="SMART" id="SM00369">
    <property type="entry name" value="LRR_TYP"/>
    <property type="match status" value="4"/>
</dbReference>
<feature type="compositionally biased region" description="Acidic residues" evidence="3">
    <location>
        <begin position="581"/>
        <end position="590"/>
    </location>
</feature>
<name>A0AAN8XBK2_HALRR</name>
<sequence>MPPTFSDRRVLLWLAVACTTCCGALEQPSANSSDAQATFIPNTFLSARNSDLNFHDDENSLDSSKSASAPVDVGITENVKQDVTNTGNVTVLRVTCPVQHSLVTVSNPTPSYSLNDPSQGLVLHNNITTSSATSKPILSVASHLNDVILSDSLEYVNLSTLVYDGNVEVSMEVEGCHYLGLDSGIPEWIERLSLANEGILVFQKGWAAQASHLKKLWFRISKNLVQHENLESGYSVRVLEEDSQSGTEKSLDSLCNFLPPYLEVFDGSHTPLNILALDEDCSSKLLRLEASHSSIVSVALCTPSLVTLHLSWNSIKGDLEWAACKDGLAAVEYLQVNQNSLSEVSTCGWDGLRTLDLRRNTIISLDLSTCPSSNLTSVTASHNELITPPVLPQALLHLDLNHNLLESLPMITSTLMTADFSHNSIIEIGKSRFKRARKLLHLSLAYNRITHLKEHDLKGLRELRRLDISHNRLREIAGASLMSLRRLEELYIHHNHLTKLDARDLASLIPRTYATLHHNPWLCSCQLLSALQRLQYCTDCKHRLLTVPVECKERGSWVAASAVLRSCLQAVQDVTHRLNDESDEDLSEEIDDKKESEDGDPGVVMAVPGVLILILIGAAAAVVYRWYGRNKRTLNSRLLPFCNRCRCCTICGCSPVSMNKNDLNHHGQLSHTDHDSDTETEL</sequence>
<dbReference type="PROSITE" id="PS51450">
    <property type="entry name" value="LRR"/>
    <property type="match status" value="2"/>
</dbReference>
<dbReference type="InterPro" id="IPR032675">
    <property type="entry name" value="LRR_dom_sf"/>
</dbReference>
<feature type="chain" id="PRO_5042987818" evidence="5">
    <location>
        <begin position="24"/>
        <end position="682"/>
    </location>
</feature>
<comment type="caution">
    <text evidence="6">The sequence shown here is derived from an EMBL/GenBank/DDBJ whole genome shotgun (WGS) entry which is preliminary data.</text>
</comment>
<gene>
    <name evidence="6" type="ORF">SK128_022061</name>
</gene>
<accession>A0AAN8XBK2</accession>
<dbReference type="InterPro" id="IPR001611">
    <property type="entry name" value="Leu-rich_rpt"/>
</dbReference>
<dbReference type="Proteomes" id="UP001381693">
    <property type="component" value="Unassembled WGS sequence"/>
</dbReference>
<evidence type="ECO:0000313" key="7">
    <source>
        <dbReference type="Proteomes" id="UP001381693"/>
    </source>
</evidence>
<evidence type="ECO:0000256" key="1">
    <source>
        <dbReference type="ARBA" id="ARBA00022614"/>
    </source>
</evidence>